<sequence>MAVSRVRTPLAERVCRPAAASKATGAGLSTKPTRSSRSAAKRRKLTVPDLMRQRPQIRHPEYVGTFGRISRRAGQYMPAIRTSADLRQQPGQETLLDAHGADASGQQAAGVGQLNGDRLAIAFDAIAILRPVQPATSTIFDCQP</sequence>
<name>A0A2U8P1I2_9BRAD</name>
<evidence type="ECO:0000313" key="3">
    <source>
        <dbReference type="Proteomes" id="UP000215703"/>
    </source>
</evidence>
<dbReference type="Proteomes" id="UP000215703">
    <property type="component" value="Chromosome"/>
</dbReference>
<evidence type="ECO:0000256" key="1">
    <source>
        <dbReference type="SAM" id="MobiDB-lite"/>
    </source>
</evidence>
<dbReference type="AlphaFoldDB" id="A0A2U8P1I2"/>
<gene>
    <name evidence="2" type="ORF">CIT37_04135</name>
</gene>
<organism evidence="2 3">
    <name type="scientific">Bradyrhizobium ottawaense</name>
    <dbReference type="NCBI Taxonomy" id="931866"/>
    <lineage>
        <taxon>Bacteria</taxon>
        <taxon>Pseudomonadati</taxon>
        <taxon>Pseudomonadota</taxon>
        <taxon>Alphaproteobacteria</taxon>
        <taxon>Hyphomicrobiales</taxon>
        <taxon>Nitrobacteraceae</taxon>
        <taxon>Bradyrhizobium</taxon>
    </lineage>
</organism>
<protein>
    <submittedName>
        <fullName evidence="2">Uncharacterized protein</fullName>
    </submittedName>
</protein>
<accession>A0A2U8P1I2</accession>
<reference evidence="2 3" key="2">
    <citation type="journal article" date="2017" name="Syst. Appl. Microbiol.">
        <title>Soybeans inoculated with root zone soils of Canadian native legumes harbour diverse and novel Bradyrhizobium spp. that possess agricultural potential.</title>
        <authorList>
            <person name="Bromfield E.S.P."/>
            <person name="Cloutier S."/>
            <person name="Tambong J.T."/>
            <person name="Tran Thi T.V."/>
        </authorList>
    </citation>
    <scope>NUCLEOTIDE SEQUENCE [LARGE SCALE GENOMIC DNA]</scope>
    <source>
        <strain evidence="2 3">OO99</strain>
    </source>
</reference>
<proteinExistence type="predicted"/>
<reference evidence="2 3" key="1">
    <citation type="journal article" date="2014" name="Int. J. Syst. Evol. Microbiol.">
        <title>Bradyrhizobium ottawaense sp. nov., a symbiotic nitrogen fixing bacterium from root nodules of soybeans in Canada.</title>
        <authorList>
            <person name="Yu X."/>
            <person name="Cloutier S."/>
            <person name="Tambong J.T."/>
            <person name="Bromfield E.S."/>
        </authorList>
    </citation>
    <scope>NUCLEOTIDE SEQUENCE [LARGE SCALE GENOMIC DNA]</scope>
    <source>
        <strain evidence="2 3">OO99</strain>
    </source>
</reference>
<dbReference type="OrthoDB" id="8229988at2"/>
<evidence type="ECO:0000313" key="2">
    <source>
        <dbReference type="EMBL" id="AWL91535.1"/>
    </source>
</evidence>
<feature type="region of interest" description="Disordered" evidence="1">
    <location>
        <begin position="15"/>
        <end position="44"/>
    </location>
</feature>
<dbReference type="EMBL" id="CP029425">
    <property type="protein sequence ID" value="AWL91535.1"/>
    <property type="molecule type" value="Genomic_DNA"/>
</dbReference>